<evidence type="ECO:0000313" key="3">
    <source>
        <dbReference type="Proteomes" id="UP000281128"/>
    </source>
</evidence>
<dbReference type="RefSeq" id="WP_121165348.1">
    <property type="nucleotide sequence ID" value="NZ_RAPE01000002.1"/>
</dbReference>
<evidence type="ECO:0008006" key="4">
    <source>
        <dbReference type="Google" id="ProtNLM"/>
    </source>
</evidence>
<keyword evidence="3" id="KW-1185">Reference proteome</keyword>
<comment type="caution">
    <text evidence="2">The sequence shown here is derived from an EMBL/GenBank/DDBJ whole genome shotgun (WGS) entry which is preliminary data.</text>
</comment>
<dbReference type="EMBL" id="RAPE01000002">
    <property type="protein sequence ID" value="RKF14657.1"/>
    <property type="molecule type" value="Genomic_DNA"/>
</dbReference>
<sequence length="157" mass="16648">MPKRFVFLLIGLFFGAGFGFLLGASPGADRAGHDHGAHDHGGGDHMGHGALVEAGTPAPTLTLHVLPDGAQSRNLHLVTTDFTFAPERVNGPHVPGEGHAHVYVNGVKQPRVYAPYVHLDALARGTHDIRVTLNANDHRLLAVDGAPIMAETRITIP</sequence>
<dbReference type="OrthoDB" id="6385276at2"/>
<evidence type="ECO:0000313" key="2">
    <source>
        <dbReference type="EMBL" id="RKF14657.1"/>
    </source>
</evidence>
<name>A0A3A8AUH4_9RHOB</name>
<gene>
    <name evidence="2" type="ORF">D6850_07170</name>
</gene>
<dbReference type="AlphaFoldDB" id="A0A3A8AUH4"/>
<accession>A0A3A8AUH4</accession>
<feature type="region of interest" description="Disordered" evidence="1">
    <location>
        <begin position="29"/>
        <end position="50"/>
    </location>
</feature>
<proteinExistence type="predicted"/>
<organism evidence="2 3">
    <name type="scientific">Roseovarius spongiae</name>
    <dbReference type="NCBI Taxonomy" id="2320272"/>
    <lineage>
        <taxon>Bacteria</taxon>
        <taxon>Pseudomonadati</taxon>
        <taxon>Pseudomonadota</taxon>
        <taxon>Alphaproteobacteria</taxon>
        <taxon>Rhodobacterales</taxon>
        <taxon>Roseobacteraceae</taxon>
        <taxon>Roseovarius</taxon>
    </lineage>
</organism>
<evidence type="ECO:0000256" key="1">
    <source>
        <dbReference type="SAM" id="MobiDB-lite"/>
    </source>
</evidence>
<dbReference type="Proteomes" id="UP000281128">
    <property type="component" value="Unassembled WGS sequence"/>
</dbReference>
<reference evidence="2 3" key="1">
    <citation type="submission" date="2018-09" db="EMBL/GenBank/DDBJ databases">
        <title>Roseovarius spongiae sp. nov., isolated from a marine sponge.</title>
        <authorList>
            <person name="Zhuang L."/>
            <person name="Luo L."/>
        </authorList>
    </citation>
    <scope>NUCLEOTIDE SEQUENCE [LARGE SCALE GENOMIC DNA]</scope>
    <source>
        <strain evidence="2 3">HN-E21</strain>
    </source>
</reference>
<protein>
    <recommendedName>
        <fullName evidence="4">DUF4399 domain-containing protein</fullName>
    </recommendedName>
</protein>
<feature type="compositionally biased region" description="Basic and acidic residues" evidence="1">
    <location>
        <begin position="30"/>
        <end position="47"/>
    </location>
</feature>